<comment type="caution">
    <text evidence="1">The sequence shown here is derived from an EMBL/GenBank/DDBJ whole genome shotgun (WGS) entry which is preliminary data.</text>
</comment>
<dbReference type="AlphaFoldDB" id="A0ABD3SEF0"/>
<organism evidence="1 2">
    <name type="scientific">Cyclostephanos tholiformis</name>
    <dbReference type="NCBI Taxonomy" id="382380"/>
    <lineage>
        <taxon>Eukaryota</taxon>
        <taxon>Sar</taxon>
        <taxon>Stramenopiles</taxon>
        <taxon>Ochrophyta</taxon>
        <taxon>Bacillariophyta</taxon>
        <taxon>Coscinodiscophyceae</taxon>
        <taxon>Thalassiosirophycidae</taxon>
        <taxon>Stephanodiscales</taxon>
        <taxon>Stephanodiscaceae</taxon>
        <taxon>Cyclostephanos</taxon>
    </lineage>
</organism>
<sequence>MTDFVGSSSHLVGILGYLMLKWGNPSDLHDYQGGRLFEDLRQFADKDLKTQCSIMNLDMYDNDKGAQIKRY</sequence>
<proteinExistence type="predicted"/>
<evidence type="ECO:0000313" key="2">
    <source>
        <dbReference type="Proteomes" id="UP001530377"/>
    </source>
</evidence>
<accession>A0ABD3SEF0</accession>
<protein>
    <submittedName>
        <fullName evidence="1">Uncharacterized protein</fullName>
    </submittedName>
</protein>
<evidence type="ECO:0000313" key="1">
    <source>
        <dbReference type="EMBL" id="KAL3822673.1"/>
    </source>
</evidence>
<dbReference type="EMBL" id="JALLPB020000058">
    <property type="protein sequence ID" value="KAL3822673.1"/>
    <property type="molecule type" value="Genomic_DNA"/>
</dbReference>
<keyword evidence="2" id="KW-1185">Reference proteome</keyword>
<gene>
    <name evidence="1" type="ORF">ACHAXA_009555</name>
</gene>
<name>A0ABD3SEF0_9STRA</name>
<reference evidence="1 2" key="1">
    <citation type="submission" date="2024-10" db="EMBL/GenBank/DDBJ databases">
        <title>Updated reference genomes for cyclostephanoid diatoms.</title>
        <authorList>
            <person name="Roberts W.R."/>
            <person name="Alverson A.J."/>
        </authorList>
    </citation>
    <scope>NUCLEOTIDE SEQUENCE [LARGE SCALE GENOMIC DNA]</scope>
    <source>
        <strain evidence="1 2">AJA228-03</strain>
    </source>
</reference>
<dbReference type="Proteomes" id="UP001530377">
    <property type="component" value="Unassembled WGS sequence"/>
</dbReference>